<feature type="region of interest" description="Disordered" evidence="1">
    <location>
        <begin position="231"/>
        <end position="251"/>
    </location>
</feature>
<dbReference type="InterPro" id="IPR012349">
    <property type="entry name" value="Split_barrel_FMN-bd"/>
</dbReference>
<dbReference type="Proteomes" id="UP000663281">
    <property type="component" value="Chromosome"/>
</dbReference>
<feature type="compositionally biased region" description="Basic and acidic residues" evidence="1">
    <location>
        <begin position="234"/>
        <end position="245"/>
    </location>
</feature>
<name>A0A974XKE7_9GAMM</name>
<evidence type="ECO:0000259" key="2">
    <source>
        <dbReference type="Pfam" id="PF07238"/>
    </source>
</evidence>
<evidence type="ECO:0000256" key="1">
    <source>
        <dbReference type="SAM" id="MobiDB-lite"/>
    </source>
</evidence>
<dbReference type="AlphaFoldDB" id="A0A974XKE7"/>
<dbReference type="KEGG" id="scyp:JYB88_18000"/>
<feature type="domain" description="PilZ" evidence="2">
    <location>
        <begin position="115"/>
        <end position="218"/>
    </location>
</feature>
<proteinExistence type="predicted"/>
<protein>
    <submittedName>
        <fullName evidence="3">Flagellar brake protein</fullName>
    </submittedName>
</protein>
<organism evidence="3 4">
    <name type="scientific">Shewanella cyperi</name>
    <dbReference type="NCBI Taxonomy" id="2814292"/>
    <lineage>
        <taxon>Bacteria</taxon>
        <taxon>Pseudomonadati</taxon>
        <taxon>Pseudomonadota</taxon>
        <taxon>Gammaproteobacteria</taxon>
        <taxon>Alteromonadales</taxon>
        <taxon>Shewanellaceae</taxon>
        <taxon>Shewanella</taxon>
    </lineage>
</organism>
<reference evidence="3 4" key="1">
    <citation type="submission" date="2021-03" db="EMBL/GenBank/DDBJ databases">
        <title>Novel species identification of genus Shewanella.</title>
        <authorList>
            <person name="Liu G."/>
            <person name="Zhang Q."/>
        </authorList>
    </citation>
    <scope>NUCLEOTIDE SEQUENCE [LARGE SCALE GENOMIC DNA]</scope>
    <source>
        <strain evidence="3 4">FJAT-53726</strain>
    </source>
</reference>
<keyword evidence="3" id="KW-0282">Flagellum</keyword>
<dbReference type="SUPFAM" id="SSF141371">
    <property type="entry name" value="PilZ domain-like"/>
    <property type="match status" value="2"/>
</dbReference>
<dbReference type="RefSeq" id="WP_207325024.1">
    <property type="nucleotide sequence ID" value="NZ_CP071504.1"/>
</dbReference>
<dbReference type="Gene3D" id="2.30.110.10">
    <property type="entry name" value="Electron Transport, Fmn-binding Protein, Chain A"/>
    <property type="match status" value="1"/>
</dbReference>
<keyword evidence="3" id="KW-0966">Cell projection</keyword>
<keyword evidence="3" id="KW-0969">Cilium</keyword>
<dbReference type="EMBL" id="CP071504">
    <property type="protein sequence ID" value="QSX30040.1"/>
    <property type="molecule type" value="Genomic_DNA"/>
</dbReference>
<dbReference type="Gene3D" id="2.40.10.220">
    <property type="entry name" value="predicted glycosyltransferase like domains"/>
    <property type="match status" value="1"/>
</dbReference>
<evidence type="ECO:0000313" key="4">
    <source>
        <dbReference type="Proteomes" id="UP000663281"/>
    </source>
</evidence>
<gene>
    <name evidence="3" type="ORF">JYB88_18000</name>
</gene>
<dbReference type="InterPro" id="IPR009875">
    <property type="entry name" value="PilZ_domain"/>
</dbReference>
<keyword evidence="4" id="KW-1185">Reference proteome</keyword>
<sequence>MTHSTPDDFERFDSVPCNTEVYLQLLTPTQPIRLRTRLIGIHSRRAVLLEFGSDRHWLAAKPYIKEDRGVIVRLLNSDDPSGHVFAFRSTISRIMSAMYQWIVLEYPRDLEQLALRQHSRLQVNVPAQLQANDSTHKVSDGHICDISIGGGAFIGKDLGEDCVDKHYSLKFTDDRDGRSTVLPVTIKNQQFIDAENNLTHYGLVLNCSQQETEALVQRVILRHLIQELPGKQPLSEETKAGEDKGAPAADQ</sequence>
<evidence type="ECO:0000313" key="3">
    <source>
        <dbReference type="EMBL" id="QSX30040.1"/>
    </source>
</evidence>
<accession>A0A974XKE7</accession>
<dbReference type="GO" id="GO:0035438">
    <property type="term" value="F:cyclic-di-GMP binding"/>
    <property type="evidence" value="ECO:0007669"/>
    <property type="project" value="InterPro"/>
</dbReference>
<dbReference type="Pfam" id="PF07238">
    <property type="entry name" value="PilZ"/>
    <property type="match status" value="1"/>
</dbReference>